<sequence length="455" mass="49571">MNSSEASNYDLNWRFFRLAIVNIVSNIMIPLAGLVDMAFLGHLPDIRHFAGVALAGILFNYLYSTFGFLRMSTTGLTAQALGRSDSESLLLIFLRNSLLALVSGIVILLLQKPLCDLGFALLIANPDVESAGRAYYDARILAAPAALLNFVLLGWFLGREESGKVLLLSAINNGANVVLDYLFIIDWGWSSAGAGLATAASQYLTLLVGIVFVCLTGLLNLVPDIAPRILDKEAFFATFNLNKDLLIRNLTFITVFSLFTEVSSIFGTLELSVNVLILRVVTLASYCIDGFTFATESLTGIFFGEKSYEKLNSLLRLALGTGLVSSLLFAVCFIVFPDTLFGVLTNHTEVTDLAHKYVLWLLPVLGFCSIALVFDGYFLGLTRGDILLNNALLSAILGFLPIVLMAWKFHDSQFLWLAVVSFMAARSIIAVLQIPQLQEEFAVSGGADKQVAIGE</sequence>
<dbReference type="CDD" id="cd13136">
    <property type="entry name" value="MATE_DinF_like"/>
    <property type="match status" value="1"/>
</dbReference>
<feature type="transmembrane region" description="Helical" evidence="6">
    <location>
        <begin position="20"/>
        <end position="43"/>
    </location>
</feature>
<dbReference type="InterPro" id="IPR002528">
    <property type="entry name" value="MATE_fam"/>
</dbReference>
<keyword evidence="8" id="KW-1185">Reference proteome</keyword>
<feature type="transmembrane region" description="Helical" evidence="6">
    <location>
        <begin position="165"/>
        <end position="184"/>
    </location>
</feature>
<feature type="transmembrane region" description="Helical" evidence="6">
    <location>
        <begin position="314"/>
        <end position="337"/>
    </location>
</feature>
<reference evidence="7 8" key="1">
    <citation type="submission" date="2024-09" db="EMBL/GenBank/DDBJ databases">
        <title>Floridaenema gen nov. (Aerosakkonemataceae, Aerosakkonematales ord. nov., Cyanobacteria) from benthic tropical and subtropical fresh waters, with the description of four new species.</title>
        <authorList>
            <person name="Moretto J.A."/>
            <person name="Berthold D.E."/>
            <person name="Lefler F.W."/>
            <person name="Huang I.-S."/>
            <person name="Laughinghouse H. IV."/>
        </authorList>
    </citation>
    <scope>NUCLEOTIDE SEQUENCE [LARGE SCALE GENOMIC DNA]</scope>
    <source>
        <strain evidence="7 8">BLCC-F46</strain>
    </source>
</reference>
<evidence type="ECO:0000256" key="2">
    <source>
        <dbReference type="ARBA" id="ARBA00010199"/>
    </source>
</evidence>
<proteinExistence type="inferred from homology"/>
<feature type="transmembrane region" description="Helical" evidence="6">
    <location>
        <begin position="89"/>
        <end position="110"/>
    </location>
</feature>
<dbReference type="NCBIfam" id="NF041358">
    <property type="entry name" value="GntT_guanitoxin"/>
    <property type="match status" value="1"/>
</dbReference>
<comment type="caution">
    <text evidence="7">The sequence shown here is derived from an EMBL/GenBank/DDBJ whole genome shotgun (WGS) entry which is preliminary data.</text>
</comment>
<feature type="transmembrane region" description="Helical" evidence="6">
    <location>
        <begin position="250"/>
        <end position="269"/>
    </location>
</feature>
<dbReference type="PANTHER" id="PTHR42893:SF46">
    <property type="entry name" value="PROTEIN DETOXIFICATION 44, CHLOROPLASTIC"/>
    <property type="match status" value="1"/>
</dbReference>
<feature type="transmembrane region" description="Helical" evidence="6">
    <location>
        <begin position="204"/>
        <end position="222"/>
    </location>
</feature>
<dbReference type="NCBIfam" id="TIGR00797">
    <property type="entry name" value="matE"/>
    <property type="match status" value="1"/>
</dbReference>
<feature type="transmembrane region" description="Helical" evidence="6">
    <location>
        <begin position="275"/>
        <end position="294"/>
    </location>
</feature>
<dbReference type="PANTHER" id="PTHR42893">
    <property type="entry name" value="PROTEIN DETOXIFICATION 44, CHLOROPLASTIC-RELATED"/>
    <property type="match status" value="1"/>
</dbReference>
<comment type="similarity">
    <text evidence="2">Belongs to the multi antimicrobial extrusion (MATE) (TC 2.A.66.1) family.</text>
</comment>
<evidence type="ECO:0000313" key="8">
    <source>
        <dbReference type="Proteomes" id="UP001576774"/>
    </source>
</evidence>
<evidence type="ECO:0000256" key="1">
    <source>
        <dbReference type="ARBA" id="ARBA00004141"/>
    </source>
</evidence>
<dbReference type="Pfam" id="PF01554">
    <property type="entry name" value="MatE"/>
    <property type="match status" value="2"/>
</dbReference>
<dbReference type="InterPro" id="IPR044644">
    <property type="entry name" value="DinF-like"/>
</dbReference>
<dbReference type="EMBL" id="JBHFNQ010000165">
    <property type="protein sequence ID" value="MFB2879413.1"/>
    <property type="molecule type" value="Genomic_DNA"/>
</dbReference>
<evidence type="ECO:0000256" key="3">
    <source>
        <dbReference type="ARBA" id="ARBA00022692"/>
    </source>
</evidence>
<keyword evidence="3 6" id="KW-0812">Transmembrane</keyword>
<keyword evidence="5 6" id="KW-0472">Membrane</keyword>
<name>A0ABV4X9E6_9CYAN</name>
<gene>
    <name evidence="7" type="primary">gntT</name>
    <name evidence="7" type="ORF">ACE1CC_21375</name>
</gene>
<evidence type="ECO:0000256" key="5">
    <source>
        <dbReference type="ARBA" id="ARBA00023136"/>
    </source>
</evidence>
<evidence type="ECO:0000256" key="4">
    <source>
        <dbReference type="ARBA" id="ARBA00022989"/>
    </source>
</evidence>
<feature type="transmembrane region" description="Helical" evidence="6">
    <location>
        <begin position="413"/>
        <end position="432"/>
    </location>
</feature>
<organism evidence="7 8">
    <name type="scientific">Floridaenema aerugineum BLCC-F46</name>
    <dbReference type="NCBI Taxonomy" id="3153654"/>
    <lineage>
        <taxon>Bacteria</taxon>
        <taxon>Bacillati</taxon>
        <taxon>Cyanobacteriota</taxon>
        <taxon>Cyanophyceae</taxon>
        <taxon>Oscillatoriophycideae</taxon>
        <taxon>Aerosakkonematales</taxon>
        <taxon>Aerosakkonemataceae</taxon>
        <taxon>Floridanema</taxon>
        <taxon>Floridanema aerugineum</taxon>
    </lineage>
</organism>
<feature type="transmembrane region" description="Helical" evidence="6">
    <location>
        <begin position="357"/>
        <end position="379"/>
    </location>
</feature>
<dbReference type="RefSeq" id="WP_413272457.1">
    <property type="nucleotide sequence ID" value="NZ_JBHFNQ010000165.1"/>
</dbReference>
<feature type="transmembrane region" description="Helical" evidence="6">
    <location>
        <begin position="386"/>
        <end position="407"/>
    </location>
</feature>
<dbReference type="Proteomes" id="UP001576774">
    <property type="component" value="Unassembled WGS sequence"/>
</dbReference>
<feature type="transmembrane region" description="Helical" evidence="6">
    <location>
        <begin position="140"/>
        <end position="158"/>
    </location>
</feature>
<evidence type="ECO:0000256" key="6">
    <source>
        <dbReference type="SAM" id="Phobius"/>
    </source>
</evidence>
<accession>A0ABV4X9E6</accession>
<feature type="transmembrane region" description="Helical" evidence="6">
    <location>
        <begin position="49"/>
        <end position="69"/>
    </location>
</feature>
<evidence type="ECO:0000313" key="7">
    <source>
        <dbReference type="EMBL" id="MFB2879413.1"/>
    </source>
</evidence>
<protein>
    <submittedName>
        <fullName evidence="7">Guanitoxin biosynthesis MATE family efflux transporter GntT</fullName>
    </submittedName>
</protein>
<comment type="subcellular location">
    <subcellularLocation>
        <location evidence="1">Membrane</location>
        <topology evidence="1">Multi-pass membrane protein</topology>
    </subcellularLocation>
</comment>
<keyword evidence="4 6" id="KW-1133">Transmembrane helix</keyword>